<dbReference type="OrthoDB" id="4083114at2759"/>
<dbReference type="HOGENOM" id="CLU_921408_0_0_1"/>
<comment type="caution">
    <text evidence="3">The sequence shown here is derived from an EMBL/GenBank/DDBJ whole genome shotgun (WGS) entry which is preliminary data.</text>
</comment>
<dbReference type="GeneID" id="4851034"/>
<feature type="region of interest" description="Disordered" evidence="1">
    <location>
        <begin position="1"/>
        <end position="38"/>
    </location>
</feature>
<dbReference type="eggNOG" id="ENOG502RPZ5">
    <property type="taxonomic scope" value="Eukaryota"/>
</dbReference>
<feature type="transmembrane region" description="Helical" evidence="2">
    <location>
        <begin position="215"/>
        <end position="238"/>
    </location>
</feature>
<keyword evidence="2" id="KW-0812">Transmembrane</keyword>
<keyword evidence="2" id="KW-1133">Transmembrane helix</keyword>
<feature type="compositionally biased region" description="Polar residues" evidence="1">
    <location>
        <begin position="16"/>
        <end position="38"/>
    </location>
</feature>
<dbReference type="RefSeq" id="XP_001387377.2">
    <property type="nucleotide sequence ID" value="XM_001387340.1"/>
</dbReference>
<feature type="transmembrane region" description="Helical" evidence="2">
    <location>
        <begin position="155"/>
        <end position="175"/>
    </location>
</feature>
<gene>
    <name evidence="3" type="ORF">PICST_66330</name>
</gene>
<evidence type="ECO:0000256" key="2">
    <source>
        <dbReference type="SAM" id="Phobius"/>
    </source>
</evidence>
<protein>
    <submittedName>
        <fullName evidence="3">Uncharacterized protein</fullName>
    </submittedName>
</protein>
<accession>A3GFI5</accession>
<keyword evidence="2" id="KW-0472">Membrane</keyword>
<organism evidence="3 4">
    <name type="scientific">Scheffersomyces stipitis (strain ATCC 58785 / CBS 6054 / NBRC 10063 / NRRL Y-11545)</name>
    <name type="common">Yeast</name>
    <name type="synonym">Pichia stipitis</name>
    <dbReference type="NCBI Taxonomy" id="322104"/>
    <lineage>
        <taxon>Eukaryota</taxon>
        <taxon>Fungi</taxon>
        <taxon>Dikarya</taxon>
        <taxon>Ascomycota</taxon>
        <taxon>Saccharomycotina</taxon>
        <taxon>Pichiomycetes</taxon>
        <taxon>Debaryomycetaceae</taxon>
        <taxon>Scheffersomyces</taxon>
    </lineage>
</organism>
<dbReference type="Proteomes" id="UP000002258">
    <property type="component" value="Chromosome 1"/>
</dbReference>
<sequence length="313" mass="35245">MSHFRLPGAYPEESSDSTSTNPITTGSSSQLHNHPGNTPASAVLDHKNLVSFEVRHFLSQKAKHQQHLIIQLESIIYILIAYQFIKFCHSACLLPVLLHFTCNMLLGIDAFTSDTPNLRAGLPGLLLQLDRQQQQSPAIQEQVTQMVLAKLQLTLFWKTITVLLYHTLFIAFWVLPLVESGQNQALEHGTWWFVTFIGEELPQNLVAKDSFWSKLALLGLPGLLITDLVILFLQLVLYQVVYVQSGISQGTALNESEEYRVRTTTDIQSTTMDTSEAPNQINPLVLKVRLYECFKLETYIRTSNLANSTDTNS</sequence>
<evidence type="ECO:0000313" key="3">
    <source>
        <dbReference type="EMBL" id="EAZ63354.2"/>
    </source>
</evidence>
<dbReference type="KEGG" id="pic:PICST_66330"/>
<dbReference type="OMA" id="VKYCHSA"/>
<dbReference type="AlphaFoldDB" id="A3GFI5"/>
<reference evidence="3 4" key="1">
    <citation type="journal article" date="2007" name="Nat. Biotechnol.">
        <title>Genome sequence of the lignocellulose-bioconverting and xylose-fermenting yeast Pichia stipitis.</title>
        <authorList>
            <person name="Jeffries T.W."/>
            <person name="Grigoriev I.V."/>
            <person name="Grimwood J."/>
            <person name="Laplaza J.M."/>
            <person name="Aerts A."/>
            <person name="Salamov A."/>
            <person name="Schmutz J."/>
            <person name="Lindquist E."/>
            <person name="Dehal P."/>
            <person name="Shapiro H."/>
            <person name="Jin Y.S."/>
            <person name="Passoth V."/>
            <person name="Richardson P.M."/>
        </authorList>
    </citation>
    <scope>NUCLEOTIDE SEQUENCE [LARGE SCALE GENOMIC DNA]</scope>
    <source>
        <strain evidence="4">ATCC 58785 / CBS 6054 / NBRC 10063 / NRRL Y-11545</strain>
    </source>
</reference>
<name>A3GFI5_PICST</name>
<dbReference type="EMBL" id="AAVQ01000001">
    <property type="protein sequence ID" value="EAZ63354.2"/>
    <property type="molecule type" value="Genomic_DNA"/>
</dbReference>
<dbReference type="InParanoid" id="A3GFI5"/>
<evidence type="ECO:0000256" key="1">
    <source>
        <dbReference type="SAM" id="MobiDB-lite"/>
    </source>
</evidence>
<evidence type="ECO:0000313" key="4">
    <source>
        <dbReference type="Proteomes" id="UP000002258"/>
    </source>
</evidence>
<proteinExistence type="predicted"/>
<keyword evidence="4" id="KW-1185">Reference proteome</keyword>